<dbReference type="Pfam" id="PF18106">
    <property type="entry name" value="Rol_Rep_N"/>
    <property type="match status" value="1"/>
</dbReference>
<evidence type="ECO:0000313" key="3">
    <source>
        <dbReference type="EMBL" id="TFJ27508.1"/>
    </source>
</evidence>
<proteinExistence type="predicted"/>
<name>A0A7Z8CZA3_CARDV</name>
<dbReference type="InterPro" id="IPR040819">
    <property type="entry name" value="Rol_Rep_N"/>
</dbReference>
<dbReference type="Pfam" id="PF02486">
    <property type="entry name" value="Rep_trans"/>
    <property type="match status" value="1"/>
</dbReference>
<feature type="domain" description="Replication initiation protein-like C-terminal" evidence="1">
    <location>
        <begin position="89"/>
        <end position="264"/>
    </location>
</feature>
<gene>
    <name evidence="3" type="ORF">CKN69_06585</name>
</gene>
<feature type="domain" description="Rolling Circle replication initiation protein N-terminal" evidence="2">
    <location>
        <begin position="1"/>
        <end position="76"/>
    </location>
</feature>
<dbReference type="Proteomes" id="UP000297938">
    <property type="component" value="Unassembled WGS sequence"/>
</dbReference>
<evidence type="ECO:0000313" key="4">
    <source>
        <dbReference type="Proteomes" id="UP000297938"/>
    </source>
</evidence>
<reference evidence="3 4" key="1">
    <citation type="journal article" date="2018" name="Int. J. Food Microbiol.">
        <title>Growth of Carnobacterium spp. isolated from chilled vacuum-packaged meat under relevant acidic conditions.</title>
        <authorList>
            <person name="Zhang P."/>
            <person name="Badoni M."/>
            <person name="Ganzle M."/>
            <person name="Yang X."/>
        </authorList>
    </citation>
    <scope>NUCLEOTIDE SEQUENCE [LARGE SCALE GENOMIC DNA]</scope>
    <source>
        <strain evidence="3 4">B2</strain>
    </source>
</reference>
<comment type="caution">
    <text evidence="3">The sequence shown here is derived from an EMBL/GenBank/DDBJ whole genome shotgun (WGS) entry which is preliminary data.</text>
</comment>
<dbReference type="AlphaFoldDB" id="A0A7Z8CZA3"/>
<sequence length="345" mass="40401">MNNLLKIELDCFLVGEGSVKHKDYNTCYTYGAIRIYTYGLSVTEETECYLEMSGEACSLYEELLKAMNRNWKQFFQELFYNYESLFETKRLDLAMDDFNKIPFFTIEQLYKKCKKNEYYSNRRGYDLIESKFRGTDRARTLYIGKRSSDIMFRIYDKDKEKSLKTAIALEELGSWKRLEIEIKHGVAHSLLKIIAFEELSLETITRGFIKQELTFYSNSELNKTARFWLNYLGNTIPLKIERHYEITGLSDTERWLENGGAITAVKAFEFLKKNKALGNLTSIYSMYESAQYSQPLANKIISHLISINREDLISEVYEDTKKPNLEKNNKNYSKLSSDLSNLSIT</sequence>
<dbReference type="EMBL" id="NRPP01000010">
    <property type="protein sequence ID" value="TFJ27508.1"/>
    <property type="molecule type" value="Genomic_DNA"/>
</dbReference>
<accession>A0A7Z8CZA3</accession>
<dbReference type="InterPro" id="IPR003491">
    <property type="entry name" value="REP-like_C"/>
</dbReference>
<evidence type="ECO:0000259" key="2">
    <source>
        <dbReference type="Pfam" id="PF18106"/>
    </source>
</evidence>
<evidence type="ECO:0008006" key="5">
    <source>
        <dbReference type="Google" id="ProtNLM"/>
    </source>
</evidence>
<evidence type="ECO:0000259" key="1">
    <source>
        <dbReference type="Pfam" id="PF02486"/>
    </source>
</evidence>
<organism evidence="3 4">
    <name type="scientific">Carnobacterium divergens</name>
    <name type="common">Lactobacillus divergens</name>
    <dbReference type="NCBI Taxonomy" id="2748"/>
    <lineage>
        <taxon>Bacteria</taxon>
        <taxon>Bacillati</taxon>
        <taxon>Bacillota</taxon>
        <taxon>Bacilli</taxon>
        <taxon>Lactobacillales</taxon>
        <taxon>Carnobacteriaceae</taxon>
        <taxon>Carnobacterium</taxon>
    </lineage>
</organism>
<protein>
    <recommendedName>
        <fullName evidence="5">Rolling Circle replication initiation protein N-terminal domain-containing protein</fullName>
    </recommendedName>
</protein>